<reference evidence="8 9" key="1">
    <citation type="journal article" date="2018" name="Genome Announc.">
        <title>Draft Genome Sequence of "Candidatus Phycosocius bacilliformis," an Alphaproteobacterial Ectosymbiont of the Hydrocarbon-Producing Green Alga Botryococcus braunii.</title>
        <authorList>
            <person name="Tanabe Y."/>
            <person name="Yamaguchi H."/>
            <person name="Watanabe M.M."/>
        </authorList>
    </citation>
    <scope>NUCLEOTIDE SEQUENCE [LARGE SCALE GENOMIC DNA]</scope>
    <source>
        <strain evidence="8 9">BOTRYCO-2</strain>
    </source>
</reference>
<evidence type="ECO:0000256" key="3">
    <source>
        <dbReference type="ARBA" id="ARBA00022603"/>
    </source>
</evidence>
<dbReference type="PANTHER" id="PTHR23417:SF14">
    <property type="entry name" value="PENTACOTRIPEPTIDE-REPEAT REGION OF PRORP DOMAIN-CONTAINING PROTEIN"/>
    <property type="match status" value="1"/>
</dbReference>
<comment type="pathway">
    <text evidence="7">tRNA modification; N(7)-methylguanine-tRNA biosynthesis.</text>
</comment>
<dbReference type="EMBL" id="BFBR01000011">
    <property type="protein sequence ID" value="GBF59191.1"/>
    <property type="molecule type" value="Genomic_DNA"/>
</dbReference>
<dbReference type="InterPro" id="IPR003358">
    <property type="entry name" value="tRNA_(Gua-N-7)_MeTrfase_Trmb"/>
</dbReference>
<comment type="caution">
    <text evidence="8">The sequence shown here is derived from an EMBL/GenBank/DDBJ whole genome shotgun (WGS) entry which is preliminary data.</text>
</comment>
<feature type="binding site" evidence="7">
    <location>
        <position position="91"/>
    </location>
    <ligand>
        <name>S-adenosyl-L-methionine</name>
        <dbReference type="ChEBI" id="CHEBI:59789"/>
    </ligand>
</feature>
<dbReference type="Gene3D" id="3.40.50.150">
    <property type="entry name" value="Vaccinia Virus protein VP39"/>
    <property type="match status" value="1"/>
</dbReference>
<evidence type="ECO:0000256" key="4">
    <source>
        <dbReference type="ARBA" id="ARBA00022679"/>
    </source>
</evidence>
<dbReference type="RefSeq" id="WP_108986086.1">
    <property type="nucleotide sequence ID" value="NZ_BFBR01000011.1"/>
</dbReference>
<evidence type="ECO:0000313" key="9">
    <source>
        <dbReference type="Proteomes" id="UP000245086"/>
    </source>
</evidence>
<sequence length="238" mass="26774">MQKPDFSAPKAYGPLRSFGRVRGRALSDRQTQLFDTLFPTLAIPAEPDSPLDPRDWMADAQAIEFEIGFGGAEHLIGQAIRHPHHLFLGAEPFQEGVAKALVGIEDHGLNNVRLLASDARPVLQALVPHCLDRLTILFPDPWHKARHNKRRLIQPSFLEAAHRALKPGGQLRFATDWADYAAWTIEKVTQHGGFEWLAETAHDWRTPPDDHITTRYETKKLGDCAPIFLLFTARPQGM</sequence>
<dbReference type="GO" id="GO:0043527">
    <property type="term" value="C:tRNA methyltransferase complex"/>
    <property type="evidence" value="ECO:0007669"/>
    <property type="project" value="TreeGrafter"/>
</dbReference>
<evidence type="ECO:0000256" key="6">
    <source>
        <dbReference type="ARBA" id="ARBA00022694"/>
    </source>
</evidence>
<comment type="catalytic activity">
    <reaction evidence="1 7">
        <text>guanosine(46) in tRNA + S-adenosyl-L-methionine = N(7)-methylguanosine(46) in tRNA + S-adenosyl-L-homocysteine</text>
        <dbReference type="Rhea" id="RHEA:42708"/>
        <dbReference type="Rhea" id="RHEA-COMP:10188"/>
        <dbReference type="Rhea" id="RHEA-COMP:10189"/>
        <dbReference type="ChEBI" id="CHEBI:57856"/>
        <dbReference type="ChEBI" id="CHEBI:59789"/>
        <dbReference type="ChEBI" id="CHEBI:74269"/>
        <dbReference type="ChEBI" id="CHEBI:74480"/>
        <dbReference type="EC" id="2.1.1.33"/>
    </reaction>
</comment>
<feature type="binding site" evidence="7">
    <location>
        <begin position="214"/>
        <end position="217"/>
    </location>
    <ligand>
        <name>substrate</name>
    </ligand>
</feature>
<proteinExistence type="inferred from homology"/>
<dbReference type="InterPro" id="IPR029063">
    <property type="entry name" value="SAM-dependent_MTases_sf"/>
</dbReference>
<dbReference type="AlphaFoldDB" id="A0A2P2EDS9"/>
<feature type="binding site" evidence="7">
    <location>
        <position position="176"/>
    </location>
    <ligand>
        <name>substrate</name>
    </ligand>
</feature>
<dbReference type="Proteomes" id="UP000245086">
    <property type="component" value="Unassembled WGS sequence"/>
</dbReference>
<feature type="binding site" evidence="7">
    <location>
        <position position="66"/>
    </location>
    <ligand>
        <name>S-adenosyl-L-methionine</name>
        <dbReference type="ChEBI" id="CHEBI:59789"/>
    </ligand>
</feature>
<dbReference type="EC" id="2.1.1.33" evidence="7"/>
<keyword evidence="6 7" id="KW-0819">tRNA processing</keyword>
<dbReference type="Pfam" id="PF02390">
    <property type="entry name" value="Methyltransf_4"/>
    <property type="match status" value="1"/>
</dbReference>
<comment type="similarity">
    <text evidence="7">Belongs to the class I-like SAM-binding methyltransferase superfamily. TrmB family.</text>
</comment>
<feature type="binding site" evidence="7">
    <location>
        <position position="144"/>
    </location>
    <ligand>
        <name>substrate</name>
    </ligand>
</feature>
<dbReference type="SUPFAM" id="SSF53335">
    <property type="entry name" value="S-adenosyl-L-methionine-dependent methyltransferases"/>
    <property type="match status" value="1"/>
</dbReference>
<gene>
    <name evidence="7 8" type="primary">trmB</name>
    <name evidence="8" type="ORF">PbB2_02883</name>
</gene>
<dbReference type="HAMAP" id="MF_01057">
    <property type="entry name" value="tRNA_methyltr_TrmB"/>
    <property type="match status" value="1"/>
</dbReference>
<organism evidence="8 9">
    <name type="scientific">Candidatus Phycosocius bacilliformis</name>
    <dbReference type="NCBI Taxonomy" id="1445552"/>
    <lineage>
        <taxon>Bacteria</taxon>
        <taxon>Pseudomonadati</taxon>
        <taxon>Pseudomonadota</taxon>
        <taxon>Alphaproteobacteria</taxon>
        <taxon>Caulobacterales</taxon>
        <taxon>Caulobacterales incertae sedis</taxon>
        <taxon>Candidatus Phycosocius</taxon>
    </lineage>
</organism>
<evidence type="ECO:0000256" key="2">
    <source>
        <dbReference type="ARBA" id="ARBA00003015"/>
    </source>
</evidence>
<feature type="binding site" evidence="7">
    <location>
        <position position="118"/>
    </location>
    <ligand>
        <name>S-adenosyl-L-methionine</name>
        <dbReference type="ChEBI" id="CHEBI:59789"/>
    </ligand>
</feature>
<evidence type="ECO:0000256" key="1">
    <source>
        <dbReference type="ARBA" id="ARBA00000142"/>
    </source>
</evidence>
<feature type="binding site" evidence="7">
    <location>
        <position position="140"/>
    </location>
    <ligand>
        <name>S-adenosyl-L-methionine</name>
        <dbReference type="ChEBI" id="CHEBI:59789"/>
    </ligand>
</feature>
<dbReference type="InterPro" id="IPR055361">
    <property type="entry name" value="tRNA_methyltr_TrmB_bact"/>
</dbReference>
<comment type="function">
    <text evidence="2 7">Catalyzes the formation of N(7)-methylguanine at position 46 (m7G46) in tRNA.</text>
</comment>
<dbReference type="PANTHER" id="PTHR23417">
    <property type="entry name" value="3-DEOXY-D-MANNO-OCTULOSONIC-ACID TRANSFERASE/TRNA GUANINE-N 7 - -METHYLTRANSFERASE"/>
    <property type="match status" value="1"/>
</dbReference>
<dbReference type="OrthoDB" id="9802090at2"/>
<evidence type="ECO:0000313" key="8">
    <source>
        <dbReference type="EMBL" id="GBF59191.1"/>
    </source>
</evidence>
<dbReference type="PROSITE" id="PS51625">
    <property type="entry name" value="SAM_MT_TRMB"/>
    <property type="match status" value="1"/>
</dbReference>
<keyword evidence="3 7" id="KW-0489">Methyltransferase</keyword>
<evidence type="ECO:0000256" key="7">
    <source>
        <dbReference type="HAMAP-Rule" id="MF_01057"/>
    </source>
</evidence>
<feature type="region of interest" description="Interaction with RNA" evidence="7">
    <location>
        <begin position="146"/>
        <end position="151"/>
    </location>
</feature>
<dbReference type="UniPathway" id="UPA00989"/>
<dbReference type="GO" id="GO:0008176">
    <property type="term" value="F:tRNA (guanine(46)-N7)-methyltransferase activity"/>
    <property type="evidence" value="ECO:0007669"/>
    <property type="project" value="UniProtKB-UniRule"/>
</dbReference>
<dbReference type="NCBIfam" id="TIGR00091">
    <property type="entry name" value="tRNA (guanosine(46)-N7)-methyltransferase TrmB"/>
    <property type="match status" value="1"/>
</dbReference>
<keyword evidence="4 7" id="KW-0808">Transferase</keyword>
<name>A0A2P2EDS9_9PROT</name>
<keyword evidence="5 7" id="KW-0949">S-adenosyl-L-methionine</keyword>
<evidence type="ECO:0000256" key="5">
    <source>
        <dbReference type="ARBA" id="ARBA00022691"/>
    </source>
</evidence>
<protein>
    <recommendedName>
        <fullName evidence="7">tRNA (guanine-N(7)-)-methyltransferase</fullName>
        <ecNumber evidence="7">2.1.1.33</ecNumber>
    </recommendedName>
    <alternativeName>
        <fullName evidence="7">tRNA (guanine(46)-N(7))-methyltransferase</fullName>
    </alternativeName>
    <alternativeName>
        <fullName evidence="7">tRNA(m7G46)-methyltransferase</fullName>
    </alternativeName>
</protein>
<accession>A0A2P2EDS9</accession>
<keyword evidence="9" id="KW-1185">Reference proteome</keyword>